<dbReference type="KEGG" id="lgi:LOTGIDRAFT_77591"/>
<feature type="domain" description="LRRNT" evidence="4">
    <location>
        <begin position="1"/>
        <end position="32"/>
    </location>
</feature>
<feature type="non-terminal residue" evidence="5">
    <location>
        <position position="1"/>
    </location>
</feature>
<evidence type="ECO:0000313" key="6">
    <source>
        <dbReference type="Proteomes" id="UP000030746"/>
    </source>
</evidence>
<keyword evidence="6" id="KW-1185">Reference proteome</keyword>
<dbReference type="Pfam" id="PF01462">
    <property type="entry name" value="LRRNT"/>
    <property type="match status" value="1"/>
</dbReference>
<keyword evidence="2" id="KW-0732">Signal</keyword>
<dbReference type="OrthoDB" id="6287768at2759"/>
<evidence type="ECO:0000313" key="5">
    <source>
        <dbReference type="EMBL" id="ESO86861.1"/>
    </source>
</evidence>
<dbReference type="PANTHER" id="PTHR24369:SF210">
    <property type="entry name" value="CHAOPTIN-RELATED"/>
    <property type="match status" value="1"/>
</dbReference>
<evidence type="ECO:0000256" key="3">
    <source>
        <dbReference type="ARBA" id="ARBA00022737"/>
    </source>
</evidence>
<reference evidence="5 6" key="1">
    <citation type="journal article" date="2013" name="Nature">
        <title>Insights into bilaterian evolution from three spiralian genomes.</title>
        <authorList>
            <person name="Simakov O."/>
            <person name="Marletaz F."/>
            <person name="Cho S.J."/>
            <person name="Edsinger-Gonzales E."/>
            <person name="Havlak P."/>
            <person name="Hellsten U."/>
            <person name="Kuo D.H."/>
            <person name="Larsson T."/>
            <person name="Lv J."/>
            <person name="Arendt D."/>
            <person name="Savage R."/>
            <person name="Osoegawa K."/>
            <person name="de Jong P."/>
            <person name="Grimwood J."/>
            <person name="Chapman J.A."/>
            <person name="Shapiro H."/>
            <person name="Aerts A."/>
            <person name="Otillar R.P."/>
            <person name="Terry A.Y."/>
            <person name="Boore J.L."/>
            <person name="Grigoriev I.V."/>
            <person name="Lindberg D.R."/>
            <person name="Seaver E.C."/>
            <person name="Weisblat D.A."/>
            <person name="Putnam N.H."/>
            <person name="Rokhsar D.S."/>
        </authorList>
    </citation>
    <scope>NUCLEOTIDE SEQUENCE [LARGE SCALE GENOMIC DNA]</scope>
</reference>
<organism evidence="5 6">
    <name type="scientific">Lottia gigantea</name>
    <name type="common">Giant owl limpet</name>
    <dbReference type="NCBI Taxonomy" id="225164"/>
    <lineage>
        <taxon>Eukaryota</taxon>
        <taxon>Metazoa</taxon>
        <taxon>Spiralia</taxon>
        <taxon>Lophotrochozoa</taxon>
        <taxon>Mollusca</taxon>
        <taxon>Gastropoda</taxon>
        <taxon>Patellogastropoda</taxon>
        <taxon>Lottioidea</taxon>
        <taxon>Lottiidae</taxon>
        <taxon>Lottia</taxon>
    </lineage>
</organism>
<dbReference type="Gene3D" id="3.80.10.10">
    <property type="entry name" value="Ribonuclease Inhibitor"/>
    <property type="match status" value="1"/>
</dbReference>
<keyword evidence="3" id="KW-0677">Repeat</keyword>
<proteinExistence type="predicted"/>
<gene>
    <name evidence="5" type="ORF">LOTGIDRAFT_77591</name>
</gene>
<dbReference type="Proteomes" id="UP000030746">
    <property type="component" value="Unassembled WGS sequence"/>
</dbReference>
<dbReference type="GeneID" id="20252289"/>
<dbReference type="OMA" id="NIEHISA"/>
<protein>
    <recommendedName>
        <fullName evidence="4">LRRNT domain-containing protein</fullName>
    </recommendedName>
</protein>
<dbReference type="PANTHER" id="PTHR24369">
    <property type="entry name" value="ANTIGEN BSP, PUTATIVE-RELATED"/>
    <property type="match status" value="1"/>
</dbReference>
<dbReference type="GO" id="GO:0005886">
    <property type="term" value="C:plasma membrane"/>
    <property type="evidence" value="ECO:0007669"/>
    <property type="project" value="TreeGrafter"/>
</dbReference>
<evidence type="ECO:0000259" key="4">
    <source>
        <dbReference type="Pfam" id="PF01462"/>
    </source>
</evidence>
<evidence type="ECO:0000256" key="2">
    <source>
        <dbReference type="ARBA" id="ARBA00022729"/>
    </source>
</evidence>
<dbReference type="InterPro" id="IPR050541">
    <property type="entry name" value="LRR_TM_domain-containing"/>
</dbReference>
<dbReference type="InterPro" id="IPR032675">
    <property type="entry name" value="LRR_dom_sf"/>
</dbReference>
<dbReference type="CTD" id="20252289"/>
<name>V4A0S5_LOTGI</name>
<dbReference type="AlphaFoldDB" id="V4A0S5"/>
<dbReference type="InterPro" id="IPR000372">
    <property type="entry name" value="LRRNT"/>
</dbReference>
<dbReference type="RefSeq" id="XP_009062443.1">
    <property type="nucleotide sequence ID" value="XM_009064195.1"/>
</dbReference>
<dbReference type="HOGENOM" id="CLU_1880586_0_0_1"/>
<feature type="non-terminal residue" evidence="5">
    <location>
        <position position="136"/>
    </location>
</feature>
<dbReference type="SUPFAM" id="SSF52058">
    <property type="entry name" value="L domain-like"/>
    <property type="match status" value="1"/>
</dbReference>
<keyword evidence="1" id="KW-0433">Leucine-rich repeat</keyword>
<dbReference type="EMBL" id="KB202990">
    <property type="protein sequence ID" value="ESO86861.1"/>
    <property type="molecule type" value="Genomic_DNA"/>
</dbReference>
<accession>V4A0S5</accession>
<sequence>ACPSSCTCTASIAFFNSTTVDCSFRSLTKLPIFMPSGCLYIDISLNSISILHNRDYLNRALSFNISTNKILHVNADAVARLQNVKFLDLSFNQLLSIPLSFRYNLFNKTETIFLLGNEWKCSCANVWMGEWINTNS</sequence>
<evidence type="ECO:0000256" key="1">
    <source>
        <dbReference type="ARBA" id="ARBA00022614"/>
    </source>
</evidence>
<dbReference type="STRING" id="225164.V4A0S5"/>